<comment type="similarity">
    <text evidence="5">Belongs to the ABC-2 integral membrane protein family.</text>
</comment>
<keyword evidence="4 5" id="KW-0472">Membrane</keyword>
<keyword evidence="5" id="KW-0813">Transport</keyword>
<dbReference type="OrthoDB" id="8988363at2"/>
<name>A0A363UQJ0_9GAMM</name>
<comment type="caution">
    <text evidence="7">The sequence shown here is derived from an EMBL/GenBank/DDBJ whole genome shotgun (WGS) entry which is preliminary data.</text>
</comment>
<evidence type="ECO:0000313" key="7">
    <source>
        <dbReference type="EMBL" id="PWN57728.1"/>
    </source>
</evidence>
<feature type="transmembrane region" description="Helical" evidence="5">
    <location>
        <begin position="23"/>
        <end position="42"/>
    </location>
</feature>
<feature type="transmembrane region" description="Helical" evidence="5">
    <location>
        <begin position="226"/>
        <end position="248"/>
    </location>
</feature>
<dbReference type="InterPro" id="IPR013525">
    <property type="entry name" value="ABC2_TM"/>
</dbReference>
<protein>
    <recommendedName>
        <fullName evidence="5">Transport permease protein</fullName>
    </recommendedName>
</protein>
<proteinExistence type="inferred from homology"/>
<dbReference type="Pfam" id="PF01061">
    <property type="entry name" value="ABC2_membrane"/>
    <property type="match status" value="1"/>
</dbReference>
<keyword evidence="2 5" id="KW-0812">Transmembrane</keyword>
<dbReference type="PANTHER" id="PTHR43027:SF2">
    <property type="entry name" value="TRANSPORT PERMEASE PROTEIN"/>
    <property type="match status" value="1"/>
</dbReference>
<gene>
    <name evidence="7" type="ORF">DEH80_00890</name>
</gene>
<feature type="domain" description="ABC transmembrane type-2" evidence="6">
    <location>
        <begin position="113"/>
        <end position="339"/>
    </location>
</feature>
<dbReference type="PANTHER" id="PTHR43027">
    <property type="entry name" value="DOXORUBICIN RESISTANCE ABC TRANSPORTER PERMEASE PROTEIN DRRC-RELATED"/>
    <property type="match status" value="1"/>
</dbReference>
<dbReference type="InterPro" id="IPR047817">
    <property type="entry name" value="ABC2_TM_bact-type"/>
</dbReference>
<dbReference type="RefSeq" id="WP_109718584.1">
    <property type="nucleotide sequence ID" value="NZ_QEQK01000001.1"/>
</dbReference>
<keyword evidence="5" id="KW-1003">Cell membrane</keyword>
<evidence type="ECO:0000313" key="8">
    <source>
        <dbReference type="Proteomes" id="UP000251800"/>
    </source>
</evidence>
<dbReference type="EMBL" id="QEQK01000001">
    <property type="protein sequence ID" value="PWN57728.1"/>
    <property type="molecule type" value="Genomic_DNA"/>
</dbReference>
<keyword evidence="8" id="KW-1185">Reference proteome</keyword>
<dbReference type="AlphaFoldDB" id="A0A363UQJ0"/>
<feature type="transmembrane region" description="Helical" evidence="5">
    <location>
        <begin position="260"/>
        <end position="278"/>
    </location>
</feature>
<reference evidence="7 8" key="1">
    <citation type="submission" date="2018-05" db="EMBL/GenBank/DDBJ databases">
        <title>Abyssibacter profundi OUC007T gen. nov., sp. nov, a marine bacterium isolated from seawater of the Mariana Trench.</title>
        <authorList>
            <person name="Zhou S."/>
        </authorList>
    </citation>
    <scope>NUCLEOTIDE SEQUENCE [LARGE SCALE GENOMIC DNA]</scope>
    <source>
        <strain evidence="7 8">OUC007</strain>
    </source>
</reference>
<evidence type="ECO:0000256" key="5">
    <source>
        <dbReference type="RuleBase" id="RU361157"/>
    </source>
</evidence>
<feature type="transmembrane region" description="Helical" evidence="5">
    <location>
        <begin position="191"/>
        <end position="214"/>
    </location>
</feature>
<feature type="transmembrane region" description="Helical" evidence="5">
    <location>
        <begin position="314"/>
        <end position="336"/>
    </location>
</feature>
<feature type="transmembrane region" description="Helical" evidence="5">
    <location>
        <begin position="147"/>
        <end position="170"/>
    </location>
</feature>
<dbReference type="Proteomes" id="UP000251800">
    <property type="component" value="Unassembled WGS sequence"/>
</dbReference>
<dbReference type="GO" id="GO:0140359">
    <property type="term" value="F:ABC-type transporter activity"/>
    <property type="evidence" value="ECO:0007669"/>
    <property type="project" value="InterPro"/>
</dbReference>
<dbReference type="GO" id="GO:0005886">
    <property type="term" value="C:plasma membrane"/>
    <property type="evidence" value="ECO:0007669"/>
    <property type="project" value="UniProtKB-SubCell"/>
</dbReference>
<dbReference type="PROSITE" id="PS51012">
    <property type="entry name" value="ABC_TM2"/>
    <property type="match status" value="1"/>
</dbReference>
<dbReference type="InterPro" id="IPR052902">
    <property type="entry name" value="ABC-2_transporter"/>
</dbReference>
<comment type="subcellular location">
    <subcellularLocation>
        <location evidence="5">Cell inner membrane</location>
        <topology evidence="5">Multi-pass membrane protein</topology>
    </subcellularLocation>
    <subcellularLocation>
        <location evidence="1">Membrane</location>
        <topology evidence="1">Multi-pass membrane protein</topology>
    </subcellularLocation>
</comment>
<sequence length="341" mass="37069">MKLQRVIAITHARNVEFLRDRSALGWNLLLPVLLVLGLATIFSGDGQALYKVGVVAESPDAVLPVAEVEPLMGLAFTDFVAQADHARALRLVERHQLDLLVDFGSRRYWVNSSSPKGYSLERMLAGFDDRPLERAVVSGEQTRYVDWLVPGILGMNMMFSCLFGVGYVIVRYRKAGYLKRLSATPVRAAEFLVAQVLSRLLVIMVVTCGVFVATEWIIGFPVVGSHAALLVVALLGAIAMIAMGVTVAARTTSEELANGLLNLVTWPMMMVSGVWFSIEGAPTPVLWLAQALPLTHLLEAARGIMLDGDSLMAVSGHLLVLAGIAVACLGLGAWGFRWRER</sequence>
<keyword evidence="3 5" id="KW-1133">Transmembrane helix</keyword>
<accession>A0A363UQJ0</accession>
<evidence type="ECO:0000256" key="4">
    <source>
        <dbReference type="ARBA" id="ARBA00023136"/>
    </source>
</evidence>
<evidence type="ECO:0000256" key="3">
    <source>
        <dbReference type="ARBA" id="ARBA00022989"/>
    </source>
</evidence>
<evidence type="ECO:0000256" key="1">
    <source>
        <dbReference type="ARBA" id="ARBA00004141"/>
    </source>
</evidence>
<evidence type="ECO:0000259" key="6">
    <source>
        <dbReference type="PROSITE" id="PS51012"/>
    </source>
</evidence>
<evidence type="ECO:0000256" key="2">
    <source>
        <dbReference type="ARBA" id="ARBA00022692"/>
    </source>
</evidence>
<organism evidence="7 8">
    <name type="scientific">Abyssibacter profundi</name>
    <dbReference type="NCBI Taxonomy" id="2182787"/>
    <lineage>
        <taxon>Bacteria</taxon>
        <taxon>Pseudomonadati</taxon>
        <taxon>Pseudomonadota</taxon>
        <taxon>Gammaproteobacteria</taxon>
        <taxon>Chromatiales</taxon>
        <taxon>Oceanococcaceae</taxon>
        <taxon>Abyssibacter</taxon>
    </lineage>
</organism>